<proteinExistence type="predicted"/>
<feature type="non-terminal residue" evidence="1">
    <location>
        <position position="1"/>
    </location>
</feature>
<organism evidence="1">
    <name type="scientific">marine metagenome</name>
    <dbReference type="NCBI Taxonomy" id="408172"/>
    <lineage>
        <taxon>unclassified sequences</taxon>
        <taxon>metagenomes</taxon>
        <taxon>ecological metagenomes</taxon>
    </lineage>
</organism>
<accession>A0A383B6B2</accession>
<reference evidence="1" key="1">
    <citation type="submission" date="2018-05" db="EMBL/GenBank/DDBJ databases">
        <authorList>
            <person name="Lanie J.A."/>
            <person name="Ng W.-L."/>
            <person name="Kazmierczak K.M."/>
            <person name="Andrzejewski T.M."/>
            <person name="Davidsen T.M."/>
            <person name="Wayne K.J."/>
            <person name="Tettelin H."/>
            <person name="Glass J.I."/>
            <person name="Rusch D."/>
            <person name="Podicherti R."/>
            <person name="Tsui H.-C.T."/>
            <person name="Winkler M.E."/>
        </authorList>
    </citation>
    <scope>NUCLEOTIDE SEQUENCE</scope>
</reference>
<protein>
    <submittedName>
        <fullName evidence="1">Uncharacterized protein</fullName>
    </submittedName>
</protein>
<sequence>QRNPTKYQGGEKILKLGIKRESGYLYLVGKDGNIYREGK</sequence>
<gene>
    <name evidence="1" type="ORF">METZ01_LOCUS468265</name>
</gene>
<dbReference type="AlphaFoldDB" id="A0A383B6B2"/>
<dbReference type="EMBL" id="UINC01197768">
    <property type="protein sequence ID" value="SVE15411.1"/>
    <property type="molecule type" value="Genomic_DNA"/>
</dbReference>
<evidence type="ECO:0000313" key="1">
    <source>
        <dbReference type="EMBL" id="SVE15411.1"/>
    </source>
</evidence>
<name>A0A383B6B2_9ZZZZ</name>